<evidence type="ECO:0000313" key="1">
    <source>
        <dbReference type="EMBL" id="KVE27441.1"/>
    </source>
</evidence>
<sequence length="81" mass="9092">MRDLHPVRQSVVLELAGIRRRPGSLGAQRRDVDEVLDTHQHEAMHAIARSPSVALCAKRIERRAERRDDDLSARTGACRVG</sequence>
<dbReference type="Proteomes" id="UP000062788">
    <property type="component" value="Unassembled WGS sequence"/>
</dbReference>
<comment type="caution">
    <text evidence="1">The sequence shown here is derived from an EMBL/GenBank/DDBJ whole genome shotgun (WGS) entry which is preliminary data.</text>
</comment>
<accession>A0A118DP40</accession>
<protein>
    <submittedName>
        <fullName evidence="1">Uncharacterized protein</fullName>
    </submittedName>
</protein>
<dbReference type="EMBL" id="LOWA01000030">
    <property type="protein sequence ID" value="KVE27441.1"/>
    <property type="molecule type" value="Genomic_DNA"/>
</dbReference>
<organism evidence="1 2">
    <name type="scientific">Burkholderia singularis</name>
    <dbReference type="NCBI Taxonomy" id="1503053"/>
    <lineage>
        <taxon>Bacteria</taxon>
        <taxon>Pseudomonadati</taxon>
        <taxon>Pseudomonadota</taxon>
        <taxon>Betaproteobacteria</taxon>
        <taxon>Burkholderiales</taxon>
        <taxon>Burkholderiaceae</taxon>
        <taxon>Burkholderia</taxon>
        <taxon>pseudomallei group</taxon>
    </lineage>
</organism>
<proteinExistence type="predicted"/>
<evidence type="ECO:0000313" key="2">
    <source>
        <dbReference type="Proteomes" id="UP000062788"/>
    </source>
</evidence>
<name>A0A118DP40_9BURK</name>
<gene>
    <name evidence="1" type="ORF">WS67_11760</name>
</gene>
<keyword evidence="2" id="KW-1185">Reference proteome</keyword>
<reference evidence="1 2" key="1">
    <citation type="submission" date="2015-11" db="EMBL/GenBank/DDBJ databases">
        <title>Expanding the genomic diversity of Burkholderia species for the development of highly accurate diagnostics.</title>
        <authorList>
            <person name="Sahl J."/>
            <person name="Keim P."/>
            <person name="Wagner D."/>
        </authorList>
    </citation>
    <scope>NUCLEOTIDE SEQUENCE [LARGE SCALE GENOMIC DNA]</scope>
    <source>
        <strain evidence="1 2">TSV85</strain>
    </source>
</reference>
<dbReference type="AlphaFoldDB" id="A0A118DP40"/>